<dbReference type="Pfam" id="PF00083">
    <property type="entry name" value="Sugar_tr"/>
    <property type="match status" value="1"/>
</dbReference>
<dbReference type="EMBL" id="CU928181">
    <property type="protein sequence ID" value="CAR30743.1"/>
    <property type="molecule type" value="Genomic_DNA"/>
</dbReference>
<dbReference type="InterPro" id="IPR050360">
    <property type="entry name" value="MFS_Sugar_Transporters"/>
</dbReference>
<dbReference type="InterPro" id="IPR020846">
    <property type="entry name" value="MFS_dom"/>
</dbReference>
<feature type="transmembrane region" description="Helical" evidence="8">
    <location>
        <begin position="288"/>
        <end position="307"/>
    </location>
</feature>
<dbReference type="SUPFAM" id="SSF103473">
    <property type="entry name" value="MFS general substrate transporter"/>
    <property type="match status" value="1"/>
</dbReference>
<dbReference type="InterPro" id="IPR005829">
    <property type="entry name" value="Sugar_transporter_CS"/>
</dbReference>
<feature type="transmembrane region" description="Helical" evidence="8">
    <location>
        <begin position="443"/>
        <end position="464"/>
    </location>
</feature>
<dbReference type="PROSITE" id="PS00216">
    <property type="entry name" value="SUGAR_TRANSPORT_1"/>
    <property type="match status" value="1"/>
</dbReference>
<dbReference type="RefSeq" id="XP_002498998.1">
    <property type="nucleotide sequence ID" value="XM_002498953.1"/>
</dbReference>
<name>C5E3Y2_ZYGRC</name>
<evidence type="ECO:0000256" key="3">
    <source>
        <dbReference type="ARBA" id="ARBA00022448"/>
    </source>
</evidence>
<dbReference type="GO" id="GO:0005351">
    <property type="term" value="F:carbohydrate:proton symporter activity"/>
    <property type="evidence" value="ECO:0007669"/>
    <property type="project" value="TreeGrafter"/>
</dbReference>
<dbReference type="PANTHER" id="PTHR48022">
    <property type="entry name" value="PLASTIDIC GLUCOSE TRANSPORTER 4"/>
    <property type="match status" value="1"/>
</dbReference>
<feature type="transmembrane region" description="Helical" evidence="8">
    <location>
        <begin position="509"/>
        <end position="533"/>
    </location>
</feature>
<dbReference type="KEGG" id="zro:ZYRO0E01188g"/>
<dbReference type="GO" id="GO:0015793">
    <property type="term" value="P:glycerol transmembrane transport"/>
    <property type="evidence" value="ECO:0007669"/>
    <property type="project" value="TreeGrafter"/>
</dbReference>
<keyword evidence="5 8" id="KW-1133">Transmembrane helix</keyword>
<sequence length="653" mass="71897">MAASSVSEKDIPPDNRHTMGDLEKGSLIESASSSRERYSTIAKKEDGNEKQTYGGETPPSSDSPVVRGNGAESLPRDLPEGDSYDQLGFEPPKGIKAYMFSRTAHAGARGLRLRVLCSATAVIAFLLFGYDQGLMSGVISGDEFNNEFPATKEKATHKRTTVVIQGAVTACYELGCFVGSVFVMFFGEKIGRKPCIIMGALITIVGATISTVAFHHAWGLGQFVVGRVVTGVGTGLNTSSIPVWQSEMAKPNVRGRLINLDGSTIALGTMIAYWLDLGFSFIKNSVQWRFPVSLQILFALVLFFGIIQMPESPRWLIGQKRVQEAKYILACLNDCSMDDDEIVAEVTMLIDTARRFENKKRSIKDLLTNGKTQNMNRAIIAASTQFMQQFTGCNAAIYYATILFQQTLKRSRTVALIVGGAFSTVYFFSTIPTFYLVENLGRRPMFLIGVTGQCLSFVITFACLTHPTPEHGKGAAVGLFLFIVFFGLAMLPLPWIYPPEVASMRVRAATNALSTMCNWLTNFAVVMFTPVFIQTSQWGTYFFFALMNFIYIPVVFLFYPETAGRSLEEIDVIFAKAHVEHAQPWRVAAKLPKLSMTEVEDYSSALGLYDDENEKEGIEGGEGDEEPQENALFTAEPLNGSSSSRESERAPHA</sequence>
<keyword evidence="11" id="KW-1185">Reference proteome</keyword>
<dbReference type="HOGENOM" id="CLU_001265_30_3_1"/>
<dbReference type="GO" id="GO:0016020">
    <property type="term" value="C:membrane"/>
    <property type="evidence" value="ECO:0007669"/>
    <property type="project" value="UniProtKB-SubCell"/>
</dbReference>
<dbReference type="AlphaFoldDB" id="C5E3Y2"/>
<evidence type="ECO:0000313" key="11">
    <source>
        <dbReference type="Proteomes" id="UP000008536"/>
    </source>
</evidence>
<evidence type="ECO:0000256" key="5">
    <source>
        <dbReference type="ARBA" id="ARBA00022989"/>
    </source>
</evidence>
<feature type="transmembrane region" description="Helical" evidence="8">
    <location>
        <begin position="540"/>
        <end position="559"/>
    </location>
</feature>
<keyword evidence="6 8" id="KW-0472">Membrane</keyword>
<feature type="region of interest" description="Disordered" evidence="7">
    <location>
        <begin position="605"/>
        <end position="653"/>
    </location>
</feature>
<reference evidence="10 11" key="1">
    <citation type="journal article" date="2009" name="Genome Res.">
        <title>Comparative genomics of protoploid Saccharomycetaceae.</title>
        <authorList>
            <consortium name="The Genolevures Consortium"/>
            <person name="Souciet J.-L."/>
            <person name="Dujon B."/>
            <person name="Gaillardin C."/>
            <person name="Johnston M."/>
            <person name="Baret P.V."/>
            <person name="Cliften P."/>
            <person name="Sherman D.J."/>
            <person name="Weissenbach J."/>
            <person name="Westhof E."/>
            <person name="Wincker P."/>
            <person name="Jubin C."/>
            <person name="Poulain J."/>
            <person name="Barbe V."/>
            <person name="Segurens B."/>
            <person name="Artiguenave F."/>
            <person name="Anthouard V."/>
            <person name="Vacherie B."/>
            <person name="Val M.-E."/>
            <person name="Fulton R.S."/>
            <person name="Minx P."/>
            <person name="Wilson R."/>
            <person name="Durrens P."/>
            <person name="Jean G."/>
            <person name="Marck C."/>
            <person name="Martin T."/>
            <person name="Nikolski M."/>
            <person name="Rolland T."/>
            <person name="Seret M.-L."/>
            <person name="Casaregola S."/>
            <person name="Despons L."/>
            <person name="Fairhead C."/>
            <person name="Fischer G."/>
            <person name="Lafontaine I."/>
            <person name="Leh V."/>
            <person name="Lemaire M."/>
            <person name="de Montigny J."/>
            <person name="Neuveglise C."/>
            <person name="Thierry A."/>
            <person name="Blanc-Lenfle I."/>
            <person name="Bleykasten C."/>
            <person name="Diffels J."/>
            <person name="Fritsch E."/>
            <person name="Frangeul L."/>
            <person name="Goeffon A."/>
            <person name="Jauniaux N."/>
            <person name="Kachouri-Lafond R."/>
            <person name="Payen C."/>
            <person name="Potier S."/>
            <person name="Pribylova L."/>
            <person name="Ozanne C."/>
            <person name="Richard G.-F."/>
            <person name="Sacerdot C."/>
            <person name="Straub M.-L."/>
            <person name="Talla E."/>
        </authorList>
    </citation>
    <scope>NUCLEOTIDE SEQUENCE [LARGE SCALE GENOMIC DNA]</scope>
    <source>
        <strain evidence="10 11">ATCC 2623 / CBS 732 / BCRC 21506 / NBRC 1130 / NCYC 568 / NRRL Y-229</strain>
    </source>
</reference>
<dbReference type="InterPro" id="IPR036259">
    <property type="entry name" value="MFS_trans_sf"/>
</dbReference>
<dbReference type="PANTHER" id="PTHR48022:SF55">
    <property type="entry name" value="SUGAR TRANSPORTER STL1"/>
    <property type="match status" value="1"/>
</dbReference>
<comment type="similarity">
    <text evidence="2">Belongs to the major facilitator superfamily. Sugar transporter (TC 2.A.1.1) family.</text>
</comment>
<dbReference type="InParanoid" id="C5E3Y2"/>
<feature type="region of interest" description="Disordered" evidence="7">
    <location>
        <begin position="1"/>
        <end position="86"/>
    </location>
</feature>
<evidence type="ECO:0000259" key="9">
    <source>
        <dbReference type="PROSITE" id="PS50850"/>
    </source>
</evidence>
<dbReference type="PRINTS" id="PR00171">
    <property type="entry name" value="SUGRTRNSPORT"/>
</dbReference>
<evidence type="ECO:0000256" key="1">
    <source>
        <dbReference type="ARBA" id="ARBA00004141"/>
    </source>
</evidence>
<dbReference type="PROSITE" id="PS50850">
    <property type="entry name" value="MFS"/>
    <property type="match status" value="1"/>
</dbReference>
<evidence type="ECO:0000256" key="7">
    <source>
        <dbReference type="SAM" id="MobiDB-lite"/>
    </source>
</evidence>
<feature type="compositionally biased region" description="Basic and acidic residues" evidence="7">
    <location>
        <begin position="7"/>
        <end position="26"/>
    </location>
</feature>
<feature type="compositionally biased region" description="Acidic residues" evidence="7">
    <location>
        <begin position="609"/>
        <end position="628"/>
    </location>
</feature>
<evidence type="ECO:0000313" key="10">
    <source>
        <dbReference type="EMBL" id="CAR30743.1"/>
    </source>
</evidence>
<evidence type="ECO:0000256" key="6">
    <source>
        <dbReference type="ARBA" id="ARBA00023136"/>
    </source>
</evidence>
<keyword evidence="4 8" id="KW-0812">Transmembrane</keyword>
<feature type="transmembrane region" description="Helical" evidence="8">
    <location>
        <begin position="224"/>
        <end position="244"/>
    </location>
</feature>
<dbReference type="FunFam" id="1.20.1250.20:FF:000061">
    <property type="entry name" value="MFS sugar transporter"/>
    <property type="match status" value="1"/>
</dbReference>
<evidence type="ECO:0000256" key="8">
    <source>
        <dbReference type="SAM" id="Phobius"/>
    </source>
</evidence>
<feature type="transmembrane region" description="Helical" evidence="8">
    <location>
        <begin position="162"/>
        <end position="185"/>
    </location>
</feature>
<dbReference type="InterPro" id="IPR005828">
    <property type="entry name" value="MFS_sugar_transport-like"/>
</dbReference>
<keyword evidence="3" id="KW-0813">Transport</keyword>
<proteinExistence type="inferred from homology"/>
<feature type="domain" description="Major facilitator superfamily (MFS) profile" evidence="9">
    <location>
        <begin position="117"/>
        <end position="563"/>
    </location>
</feature>
<feature type="transmembrane region" description="Helical" evidence="8">
    <location>
        <begin position="476"/>
        <end position="497"/>
    </location>
</feature>
<evidence type="ECO:0000256" key="2">
    <source>
        <dbReference type="ARBA" id="ARBA00010992"/>
    </source>
</evidence>
<dbReference type="NCBIfam" id="TIGR00879">
    <property type="entry name" value="SP"/>
    <property type="match status" value="1"/>
</dbReference>
<comment type="subcellular location">
    <subcellularLocation>
        <location evidence="1">Membrane</location>
        <topology evidence="1">Multi-pass membrane protein</topology>
    </subcellularLocation>
</comment>
<evidence type="ECO:0000256" key="4">
    <source>
        <dbReference type="ARBA" id="ARBA00022692"/>
    </source>
</evidence>
<dbReference type="Gene3D" id="1.20.1250.20">
    <property type="entry name" value="MFS general substrate transporter like domains"/>
    <property type="match status" value="1"/>
</dbReference>
<feature type="transmembrane region" description="Helical" evidence="8">
    <location>
        <begin position="414"/>
        <end position="437"/>
    </location>
</feature>
<protein>
    <submittedName>
        <fullName evidence="10">ZYRO0E01188p</fullName>
    </submittedName>
</protein>
<dbReference type="FunCoup" id="C5E3Y2">
    <property type="interactions" value="68"/>
</dbReference>
<dbReference type="GeneID" id="8204530"/>
<accession>C5E3Y2</accession>
<dbReference type="InterPro" id="IPR003663">
    <property type="entry name" value="Sugar/inositol_transpt"/>
</dbReference>
<feature type="transmembrane region" description="Helical" evidence="8">
    <location>
        <begin position="111"/>
        <end position="130"/>
    </location>
</feature>
<gene>
    <name evidence="10" type="ordered locus">ZYRO0E01188g</name>
</gene>
<dbReference type="Proteomes" id="UP000008536">
    <property type="component" value="Chromosome E"/>
</dbReference>
<feature type="compositionally biased region" description="Basic and acidic residues" evidence="7">
    <location>
        <begin position="34"/>
        <end position="49"/>
    </location>
</feature>
<organism evidence="10 11">
    <name type="scientific">Zygosaccharomyces rouxii (strain ATCC 2623 / CBS 732 / NBRC 1130 / NCYC 568 / NRRL Y-229)</name>
    <dbReference type="NCBI Taxonomy" id="559307"/>
    <lineage>
        <taxon>Eukaryota</taxon>
        <taxon>Fungi</taxon>
        <taxon>Dikarya</taxon>
        <taxon>Ascomycota</taxon>
        <taxon>Saccharomycotina</taxon>
        <taxon>Saccharomycetes</taxon>
        <taxon>Saccharomycetales</taxon>
        <taxon>Saccharomycetaceae</taxon>
        <taxon>Zygosaccharomyces</taxon>
    </lineage>
</organism>
<feature type="transmembrane region" description="Helical" evidence="8">
    <location>
        <begin position="197"/>
        <end position="218"/>
    </location>
</feature>